<evidence type="ECO:0000256" key="1">
    <source>
        <dbReference type="ARBA" id="ARBA00022553"/>
    </source>
</evidence>
<dbReference type="PANTHER" id="PTHR44591">
    <property type="entry name" value="STRESS RESPONSE REGULATOR PROTEIN 1"/>
    <property type="match status" value="1"/>
</dbReference>
<gene>
    <name evidence="4" type="ORF">GCM10022204_07560</name>
</gene>
<protein>
    <submittedName>
        <fullName evidence="4">Response regulator</fullName>
    </submittedName>
</protein>
<evidence type="ECO:0000259" key="3">
    <source>
        <dbReference type="PROSITE" id="PS50110"/>
    </source>
</evidence>
<comment type="caution">
    <text evidence="4">The sequence shown here is derived from an EMBL/GenBank/DDBJ whole genome shotgun (WGS) entry which is preliminary data.</text>
</comment>
<feature type="domain" description="Response regulatory" evidence="3">
    <location>
        <begin position="5"/>
        <end position="122"/>
    </location>
</feature>
<dbReference type="InterPro" id="IPR050595">
    <property type="entry name" value="Bact_response_regulator"/>
</dbReference>
<dbReference type="Proteomes" id="UP001500051">
    <property type="component" value="Unassembled WGS sequence"/>
</dbReference>
<dbReference type="SMART" id="SM00448">
    <property type="entry name" value="REC"/>
    <property type="match status" value="1"/>
</dbReference>
<dbReference type="InterPro" id="IPR011006">
    <property type="entry name" value="CheY-like_superfamily"/>
</dbReference>
<dbReference type="EMBL" id="BAAAYX010000002">
    <property type="protein sequence ID" value="GAA3694239.1"/>
    <property type="molecule type" value="Genomic_DNA"/>
</dbReference>
<evidence type="ECO:0000256" key="2">
    <source>
        <dbReference type="PROSITE-ProRule" id="PRU00169"/>
    </source>
</evidence>
<keyword evidence="1 2" id="KW-0597">Phosphoprotein</keyword>
<dbReference type="InterPro" id="IPR001789">
    <property type="entry name" value="Sig_transdc_resp-reg_receiver"/>
</dbReference>
<dbReference type="SUPFAM" id="SSF52172">
    <property type="entry name" value="CheY-like"/>
    <property type="match status" value="1"/>
</dbReference>
<reference evidence="5" key="1">
    <citation type="journal article" date="2019" name="Int. J. Syst. Evol. Microbiol.">
        <title>The Global Catalogue of Microorganisms (GCM) 10K type strain sequencing project: providing services to taxonomists for standard genome sequencing and annotation.</title>
        <authorList>
            <consortium name="The Broad Institute Genomics Platform"/>
            <consortium name="The Broad Institute Genome Sequencing Center for Infectious Disease"/>
            <person name="Wu L."/>
            <person name="Ma J."/>
        </authorList>
    </citation>
    <scope>NUCLEOTIDE SEQUENCE [LARGE SCALE GENOMIC DNA]</scope>
    <source>
        <strain evidence="5">JCM 16548</strain>
    </source>
</reference>
<sequence>MLSRKVLVVDDDDVIREVAKLALEVVGGWQVSTAANGVDAGHAAELDPPDVVLLDVMMPGLDGPGTAALLQANRVTREVPVIFMTAKTALADTGLESVPNAVGVISKPFDPMVLAAEINRLTGWSA</sequence>
<dbReference type="Gene3D" id="3.40.50.2300">
    <property type="match status" value="1"/>
</dbReference>
<dbReference type="PANTHER" id="PTHR44591:SF3">
    <property type="entry name" value="RESPONSE REGULATORY DOMAIN-CONTAINING PROTEIN"/>
    <property type="match status" value="1"/>
</dbReference>
<evidence type="ECO:0000313" key="4">
    <source>
        <dbReference type="EMBL" id="GAA3694239.1"/>
    </source>
</evidence>
<evidence type="ECO:0000313" key="5">
    <source>
        <dbReference type="Proteomes" id="UP001500051"/>
    </source>
</evidence>
<dbReference type="Pfam" id="PF00072">
    <property type="entry name" value="Response_reg"/>
    <property type="match status" value="1"/>
</dbReference>
<dbReference type="RefSeq" id="WP_344810937.1">
    <property type="nucleotide sequence ID" value="NZ_BAAAYX010000002.1"/>
</dbReference>
<keyword evidence="5" id="KW-1185">Reference proteome</keyword>
<accession>A0ABP7CT20</accession>
<organism evidence="4 5">
    <name type="scientific">Microlunatus aurantiacus</name>
    <dbReference type="NCBI Taxonomy" id="446786"/>
    <lineage>
        <taxon>Bacteria</taxon>
        <taxon>Bacillati</taxon>
        <taxon>Actinomycetota</taxon>
        <taxon>Actinomycetes</taxon>
        <taxon>Propionibacteriales</taxon>
        <taxon>Propionibacteriaceae</taxon>
        <taxon>Microlunatus</taxon>
    </lineage>
</organism>
<feature type="modified residue" description="4-aspartylphosphate" evidence="2">
    <location>
        <position position="55"/>
    </location>
</feature>
<dbReference type="PROSITE" id="PS50110">
    <property type="entry name" value="RESPONSE_REGULATORY"/>
    <property type="match status" value="1"/>
</dbReference>
<name>A0ABP7CT20_9ACTN</name>
<proteinExistence type="predicted"/>